<keyword evidence="3" id="KW-1185">Reference proteome</keyword>
<gene>
    <name evidence="2" type="primary">Dper\GL14454</name>
    <name evidence="2" type="ORF">Dper_GL14454</name>
</gene>
<dbReference type="AlphaFoldDB" id="B4GQD5"/>
<feature type="compositionally biased region" description="Acidic residues" evidence="1">
    <location>
        <begin position="21"/>
        <end position="53"/>
    </location>
</feature>
<accession>B4GQD5</accession>
<dbReference type="EMBL" id="CH479187">
    <property type="protein sequence ID" value="EDW39807.1"/>
    <property type="molecule type" value="Genomic_DNA"/>
</dbReference>
<organism evidence="3">
    <name type="scientific">Drosophila persimilis</name>
    <name type="common">Fruit fly</name>
    <dbReference type="NCBI Taxonomy" id="7234"/>
    <lineage>
        <taxon>Eukaryota</taxon>
        <taxon>Metazoa</taxon>
        <taxon>Ecdysozoa</taxon>
        <taxon>Arthropoda</taxon>
        <taxon>Hexapoda</taxon>
        <taxon>Insecta</taxon>
        <taxon>Pterygota</taxon>
        <taxon>Neoptera</taxon>
        <taxon>Endopterygota</taxon>
        <taxon>Diptera</taxon>
        <taxon>Brachycera</taxon>
        <taxon>Muscomorpha</taxon>
        <taxon>Ephydroidea</taxon>
        <taxon>Drosophilidae</taxon>
        <taxon>Drosophila</taxon>
        <taxon>Sophophora</taxon>
    </lineage>
</organism>
<evidence type="ECO:0000313" key="3">
    <source>
        <dbReference type="Proteomes" id="UP000008744"/>
    </source>
</evidence>
<name>B4GQD5_DROPE</name>
<feature type="region of interest" description="Disordered" evidence="1">
    <location>
        <begin position="17"/>
        <end position="70"/>
    </location>
</feature>
<evidence type="ECO:0000313" key="2">
    <source>
        <dbReference type="EMBL" id="EDW39807.1"/>
    </source>
</evidence>
<proteinExistence type="predicted"/>
<reference evidence="2 3" key="1">
    <citation type="journal article" date="2007" name="Nature">
        <title>Evolution of genes and genomes on the Drosophila phylogeny.</title>
        <authorList>
            <consortium name="Drosophila 12 Genomes Consortium"/>
            <person name="Clark A.G."/>
            <person name="Eisen M.B."/>
            <person name="Smith D.R."/>
            <person name="Bergman C.M."/>
            <person name="Oliver B."/>
            <person name="Markow T.A."/>
            <person name="Kaufman T.C."/>
            <person name="Kellis M."/>
            <person name="Gelbart W."/>
            <person name="Iyer V.N."/>
            <person name="Pollard D.A."/>
            <person name="Sackton T.B."/>
            <person name="Larracuente A.M."/>
            <person name="Singh N.D."/>
            <person name="Abad J.P."/>
            <person name="Abt D.N."/>
            <person name="Adryan B."/>
            <person name="Aguade M."/>
            <person name="Akashi H."/>
            <person name="Anderson W.W."/>
            <person name="Aquadro C.F."/>
            <person name="Ardell D.H."/>
            <person name="Arguello R."/>
            <person name="Artieri C.G."/>
            <person name="Barbash D.A."/>
            <person name="Barker D."/>
            <person name="Barsanti P."/>
            <person name="Batterham P."/>
            <person name="Batzoglou S."/>
            <person name="Begun D."/>
            <person name="Bhutkar A."/>
            <person name="Blanco E."/>
            <person name="Bosak S.A."/>
            <person name="Bradley R.K."/>
            <person name="Brand A.D."/>
            <person name="Brent M.R."/>
            <person name="Brooks A.N."/>
            <person name="Brown R.H."/>
            <person name="Butlin R.K."/>
            <person name="Caggese C."/>
            <person name="Calvi B.R."/>
            <person name="Bernardo de Carvalho A."/>
            <person name="Caspi A."/>
            <person name="Castrezana S."/>
            <person name="Celniker S.E."/>
            <person name="Chang J.L."/>
            <person name="Chapple C."/>
            <person name="Chatterji S."/>
            <person name="Chinwalla A."/>
            <person name="Civetta A."/>
            <person name="Clifton S.W."/>
            <person name="Comeron J.M."/>
            <person name="Costello J.C."/>
            <person name="Coyne J.A."/>
            <person name="Daub J."/>
            <person name="David R.G."/>
            <person name="Delcher A.L."/>
            <person name="Delehaunty K."/>
            <person name="Do C.B."/>
            <person name="Ebling H."/>
            <person name="Edwards K."/>
            <person name="Eickbush T."/>
            <person name="Evans J.D."/>
            <person name="Filipski A."/>
            <person name="Findeiss S."/>
            <person name="Freyhult E."/>
            <person name="Fulton L."/>
            <person name="Fulton R."/>
            <person name="Garcia A.C."/>
            <person name="Gardiner A."/>
            <person name="Garfield D.A."/>
            <person name="Garvin B.E."/>
            <person name="Gibson G."/>
            <person name="Gilbert D."/>
            <person name="Gnerre S."/>
            <person name="Godfrey J."/>
            <person name="Good R."/>
            <person name="Gotea V."/>
            <person name="Gravely B."/>
            <person name="Greenberg A.J."/>
            <person name="Griffiths-Jones S."/>
            <person name="Gross S."/>
            <person name="Guigo R."/>
            <person name="Gustafson E.A."/>
            <person name="Haerty W."/>
            <person name="Hahn M.W."/>
            <person name="Halligan D.L."/>
            <person name="Halpern A.L."/>
            <person name="Halter G.M."/>
            <person name="Han M.V."/>
            <person name="Heger A."/>
            <person name="Hillier L."/>
            <person name="Hinrichs A.S."/>
            <person name="Holmes I."/>
            <person name="Hoskins R.A."/>
            <person name="Hubisz M.J."/>
            <person name="Hultmark D."/>
            <person name="Huntley M.A."/>
            <person name="Jaffe D.B."/>
            <person name="Jagadeeshan S."/>
            <person name="Jeck W.R."/>
            <person name="Johnson J."/>
            <person name="Jones C.D."/>
            <person name="Jordan W.C."/>
            <person name="Karpen G.H."/>
            <person name="Kataoka E."/>
            <person name="Keightley P.D."/>
            <person name="Kheradpour P."/>
            <person name="Kirkness E.F."/>
            <person name="Koerich L.B."/>
            <person name="Kristiansen K."/>
            <person name="Kudrna D."/>
            <person name="Kulathinal R.J."/>
            <person name="Kumar S."/>
            <person name="Kwok R."/>
            <person name="Lander E."/>
            <person name="Langley C.H."/>
            <person name="Lapoint R."/>
            <person name="Lazzaro B.P."/>
            <person name="Lee S.J."/>
            <person name="Levesque L."/>
            <person name="Li R."/>
            <person name="Lin C.F."/>
            <person name="Lin M.F."/>
            <person name="Lindblad-Toh K."/>
            <person name="Llopart A."/>
            <person name="Long M."/>
            <person name="Low L."/>
            <person name="Lozovsky E."/>
            <person name="Lu J."/>
            <person name="Luo M."/>
            <person name="Machado C.A."/>
            <person name="Makalowski W."/>
            <person name="Marzo M."/>
            <person name="Matsuda M."/>
            <person name="Matzkin L."/>
            <person name="McAllister B."/>
            <person name="McBride C.S."/>
            <person name="McKernan B."/>
            <person name="McKernan K."/>
            <person name="Mendez-Lago M."/>
            <person name="Minx P."/>
            <person name="Mollenhauer M.U."/>
            <person name="Montooth K."/>
            <person name="Mount S.M."/>
            <person name="Mu X."/>
            <person name="Myers E."/>
            <person name="Negre B."/>
            <person name="Newfeld S."/>
            <person name="Nielsen R."/>
            <person name="Noor M.A."/>
            <person name="O'Grady P."/>
            <person name="Pachter L."/>
            <person name="Papaceit M."/>
            <person name="Parisi M.J."/>
            <person name="Parisi M."/>
            <person name="Parts L."/>
            <person name="Pedersen J.S."/>
            <person name="Pesole G."/>
            <person name="Phillippy A.M."/>
            <person name="Ponting C.P."/>
            <person name="Pop M."/>
            <person name="Porcelli D."/>
            <person name="Powell J.R."/>
            <person name="Prohaska S."/>
            <person name="Pruitt K."/>
            <person name="Puig M."/>
            <person name="Quesneville H."/>
            <person name="Ram K.R."/>
            <person name="Rand D."/>
            <person name="Rasmussen M.D."/>
            <person name="Reed L.K."/>
            <person name="Reenan R."/>
            <person name="Reily A."/>
            <person name="Remington K.A."/>
            <person name="Rieger T.T."/>
            <person name="Ritchie M.G."/>
            <person name="Robin C."/>
            <person name="Rogers Y.H."/>
            <person name="Rohde C."/>
            <person name="Rozas J."/>
            <person name="Rubenfield M.J."/>
            <person name="Ruiz A."/>
            <person name="Russo S."/>
            <person name="Salzberg S.L."/>
            <person name="Sanchez-Gracia A."/>
            <person name="Saranga D.J."/>
            <person name="Sato H."/>
            <person name="Schaeffer S.W."/>
            <person name="Schatz M.C."/>
            <person name="Schlenke T."/>
            <person name="Schwartz R."/>
            <person name="Segarra C."/>
            <person name="Singh R.S."/>
            <person name="Sirot L."/>
            <person name="Sirota M."/>
            <person name="Sisneros N.B."/>
            <person name="Smith C.D."/>
            <person name="Smith T.F."/>
            <person name="Spieth J."/>
            <person name="Stage D.E."/>
            <person name="Stark A."/>
            <person name="Stephan W."/>
            <person name="Strausberg R.L."/>
            <person name="Strempel S."/>
            <person name="Sturgill D."/>
            <person name="Sutton G."/>
            <person name="Sutton G.G."/>
            <person name="Tao W."/>
            <person name="Teichmann S."/>
            <person name="Tobari Y.N."/>
            <person name="Tomimura Y."/>
            <person name="Tsolas J.M."/>
            <person name="Valente V.L."/>
            <person name="Venter E."/>
            <person name="Venter J.C."/>
            <person name="Vicario S."/>
            <person name="Vieira F.G."/>
            <person name="Vilella A.J."/>
            <person name="Villasante A."/>
            <person name="Walenz B."/>
            <person name="Wang J."/>
            <person name="Wasserman M."/>
            <person name="Watts T."/>
            <person name="Wilson D."/>
            <person name="Wilson R.K."/>
            <person name="Wing R.A."/>
            <person name="Wolfner M.F."/>
            <person name="Wong A."/>
            <person name="Wong G.K."/>
            <person name="Wu C.I."/>
            <person name="Wu G."/>
            <person name="Yamamoto D."/>
            <person name="Yang H.P."/>
            <person name="Yang S.P."/>
            <person name="Yorke J.A."/>
            <person name="Yoshida K."/>
            <person name="Zdobnov E."/>
            <person name="Zhang P."/>
            <person name="Zhang Y."/>
            <person name="Zimin A.V."/>
            <person name="Baldwin J."/>
            <person name="Abdouelleil A."/>
            <person name="Abdulkadir J."/>
            <person name="Abebe A."/>
            <person name="Abera B."/>
            <person name="Abreu J."/>
            <person name="Acer S.C."/>
            <person name="Aftuck L."/>
            <person name="Alexander A."/>
            <person name="An P."/>
            <person name="Anderson E."/>
            <person name="Anderson S."/>
            <person name="Arachi H."/>
            <person name="Azer M."/>
            <person name="Bachantsang P."/>
            <person name="Barry A."/>
            <person name="Bayul T."/>
            <person name="Berlin A."/>
            <person name="Bessette D."/>
            <person name="Bloom T."/>
            <person name="Blye J."/>
            <person name="Boguslavskiy L."/>
            <person name="Bonnet C."/>
            <person name="Boukhgalter B."/>
            <person name="Bourzgui I."/>
            <person name="Brown A."/>
            <person name="Cahill P."/>
            <person name="Channer S."/>
            <person name="Cheshatsang Y."/>
            <person name="Chuda L."/>
            <person name="Citroen M."/>
            <person name="Collymore A."/>
            <person name="Cooke P."/>
            <person name="Costello M."/>
            <person name="D'Aco K."/>
            <person name="Daza R."/>
            <person name="De Haan G."/>
            <person name="DeGray S."/>
            <person name="DeMaso C."/>
            <person name="Dhargay N."/>
            <person name="Dooley K."/>
            <person name="Dooley E."/>
            <person name="Doricent M."/>
            <person name="Dorje P."/>
            <person name="Dorjee K."/>
            <person name="Dupes A."/>
            <person name="Elong R."/>
            <person name="Falk J."/>
            <person name="Farina A."/>
            <person name="Faro S."/>
            <person name="Ferguson D."/>
            <person name="Fisher S."/>
            <person name="Foley C.D."/>
            <person name="Franke A."/>
            <person name="Friedrich D."/>
            <person name="Gadbois L."/>
            <person name="Gearin G."/>
            <person name="Gearin C.R."/>
            <person name="Giannoukos G."/>
            <person name="Goode T."/>
            <person name="Graham J."/>
            <person name="Grandbois E."/>
            <person name="Grewal S."/>
            <person name="Gyaltsen K."/>
            <person name="Hafez N."/>
            <person name="Hagos B."/>
            <person name="Hall J."/>
            <person name="Henson C."/>
            <person name="Hollinger A."/>
            <person name="Honan T."/>
            <person name="Huard M.D."/>
            <person name="Hughes L."/>
            <person name="Hurhula B."/>
            <person name="Husby M.E."/>
            <person name="Kamat A."/>
            <person name="Kanga B."/>
            <person name="Kashin S."/>
            <person name="Khazanovich D."/>
            <person name="Kisner P."/>
            <person name="Lance K."/>
            <person name="Lara M."/>
            <person name="Lee W."/>
            <person name="Lennon N."/>
            <person name="Letendre F."/>
            <person name="LeVine R."/>
            <person name="Lipovsky A."/>
            <person name="Liu X."/>
            <person name="Liu J."/>
            <person name="Liu S."/>
            <person name="Lokyitsang T."/>
            <person name="Lokyitsang Y."/>
            <person name="Lubonja R."/>
            <person name="Lui A."/>
            <person name="MacDonald P."/>
            <person name="Magnisalis V."/>
            <person name="Maru K."/>
            <person name="Matthews C."/>
            <person name="McCusker W."/>
            <person name="McDonough S."/>
            <person name="Mehta T."/>
            <person name="Meldrim J."/>
            <person name="Meneus L."/>
            <person name="Mihai O."/>
            <person name="Mihalev A."/>
            <person name="Mihova T."/>
            <person name="Mittelman R."/>
            <person name="Mlenga V."/>
            <person name="Montmayeur A."/>
            <person name="Mulrain L."/>
            <person name="Navidi A."/>
            <person name="Naylor J."/>
            <person name="Negash T."/>
            <person name="Nguyen T."/>
            <person name="Nguyen N."/>
            <person name="Nicol R."/>
            <person name="Norbu C."/>
            <person name="Norbu N."/>
            <person name="Novod N."/>
            <person name="O'Neill B."/>
            <person name="Osman S."/>
            <person name="Markiewicz E."/>
            <person name="Oyono O.L."/>
            <person name="Patti C."/>
            <person name="Phunkhang P."/>
            <person name="Pierre F."/>
            <person name="Priest M."/>
            <person name="Raghuraman S."/>
            <person name="Rege F."/>
            <person name="Reyes R."/>
            <person name="Rise C."/>
            <person name="Rogov P."/>
            <person name="Ross K."/>
            <person name="Ryan E."/>
            <person name="Settipalli S."/>
            <person name="Shea T."/>
            <person name="Sherpa N."/>
            <person name="Shi L."/>
            <person name="Shih D."/>
            <person name="Sparrow T."/>
            <person name="Spaulding J."/>
            <person name="Stalker J."/>
            <person name="Stange-Thomann N."/>
            <person name="Stavropoulos S."/>
            <person name="Stone C."/>
            <person name="Strader C."/>
            <person name="Tesfaye S."/>
            <person name="Thomson T."/>
            <person name="Thoulutsang Y."/>
            <person name="Thoulutsang D."/>
            <person name="Topham K."/>
            <person name="Topping I."/>
            <person name="Tsamla T."/>
            <person name="Vassiliev H."/>
            <person name="Vo A."/>
            <person name="Wangchuk T."/>
            <person name="Wangdi T."/>
            <person name="Weiand M."/>
            <person name="Wilkinson J."/>
            <person name="Wilson A."/>
            <person name="Yadav S."/>
            <person name="Young G."/>
            <person name="Yu Q."/>
            <person name="Zembek L."/>
            <person name="Zhong D."/>
            <person name="Zimmer A."/>
            <person name="Zwirko Z."/>
            <person name="Jaffe D.B."/>
            <person name="Alvarez P."/>
            <person name="Brockman W."/>
            <person name="Butler J."/>
            <person name="Chin C."/>
            <person name="Gnerre S."/>
            <person name="Grabherr M."/>
            <person name="Kleber M."/>
            <person name="Mauceli E."/>
            <person name="MacCallum I."/>
        </authorList>
    </citation>
    <scope>NUCLEOTIDE SEQUENCE [LARGE SCALE GENOMIC DNA]</scope>
    <source>
        <strain evidence="3">MSH-3 / Tucson 14011-0111.49</strain>
    </source>
</reference>
<dbReference type="Proteomes" id="UP000008744">
    <property type="component" value="Unassembled WGS sequence"/>
</dbReference>
<protein>
    <submittedName>
        <fullName evidence="2">GL14454</fullName>
    </submittedName>
</protein>
<evidence type="ECO:0000256" key="1">
    <source>
        <dbReference type="SAM" id="MobiDB-lite"/>
    </source>
</evidence>
<dbReference type="HOGENOM" id="CLU_2760489_0_0_1"/>
<sequence length="70" mass="7708">MDAEFCLYCGQESLIRRSDETDYSDSDGDEEFDDMDISSGEMESECDETDSESDGTLVDIVSSDSSEGQP</sequence>